<keyword evidence="2" id="KW-1185">Reference proteome</keyword>
<evidence type="ECO:0000313" key="1">
    <source>
        <dbReference type="EMBL" id="EWS75695.1"/>
    </source>
</evidence>
<dbReference type="KEGG" id="tet:TTHERM_000706482"/>
<gene>
    <name evidence="1" type="ORF">TTHERM_000706482</name>
</gene>
<sequence>MSKDFYHNFNSIKYIFSIYLYFGRLPFLFHNLKHILCLEELKEVYMKSIKQNQFLGMLNTNYSNKGNKQFLQSQSKKNLSRHKFYLCQKLSLKQEDIKCKNVSQSNLNKQDNIRDNFHLINNIQYGILYKQSKHYLEYSFSNYLINTQIYFIKTIIQYFQIKQNKINTYIKSVYCNFSHTQINILITPQFQIKNIQIQYGQAIQTLRVNQERKCTNHLRTLKTTNIL</sequence>
<evidence type="ECO:0000313" key="2">
    <source>
        <dbReference type="Proteomes" id="UP000009168"/>
    </source>
</evidence>
<dbReference type="RefSeq" id="XP_012651768.1">
    <property type="nucleotide sequence ID" value="XM_012796314.1"/>
</dbReference>
<dbReference type="InParanoid" id="W7X8J8"/>
<name>W7X8J8_TETTS</name>
<accession>W7X8J8</accession>
<dbReference type="GeneID" id="24440310"/>
<organism evidence="1 2">
    <name type="scientific">Tetrahymena thermophila (strain SB210)</name>
    <dbReference type="NCBI Taxonomy" id="312017"/>
    <lineage>
        <taxon>Eukaryota</taxon>
        <taxon>Sar</taxon>
        <taxon>Alveolata</taxon>
        <taxon>Ciliophora</taxon>
        <taxon>Intramacronucleata</taxon>
        <taxon>Oligohymenophorea</taxon>
        <taxon>Hymenostomatida</taxon>
        <taxon>Tetrahymenina</taxon>
        <taxon>Tetrahymenidae</taxon>
        <taxon>Tetrahymena</taxon>
    </lineage>
</organism>
<protein>
    <submittedName>
        <fullName evidence="1">Uncharacterized protein</fullName>
    </submittedName>
</protein>
<dbReference type="AlphaFoldDB" id="W7X8J8"/>
<proteinExistence type="predicted"/>
<dbReference type="EMBL" id="GG662794">
    <property type="protein sequence ID" value="EWS75695.1"/>
    <property type="molecule type" value="Genomic_DNA"/>
</dbReference>
<reference evidence="2" key="1">
    <citation type="journal article" date="2006" name="PLoS Biol.">
        <title>Macronuclear genome sequence of the ciliate Tetrahymena thermophila, a model eukaryote.</title>
        <authorList>
            <person name="Eisen J.A."/>
            <person name="Coyne R.S."/>
            <person name="Wu M."/>
            <person name="Wu D."/>
            <person name="Thiagarajan M."/>
            <person name="Wortman J.R."/>
            <person name="Badger J.H."/>
            <person name="Ren Q."/>
            <person name="Amedeo P."/>
            <person name="Jones K.M."/>
            <person name="Tallon L.J."/>
            <person name="Delcher A.L."/>
            <person name="Salzberg S.L."/>
            <person name="Silva J.C."/>
            <person name="Haas B.J."/>
            <person name="Majoros W.H."/>
            <person name="Farzad M."/>
            <person name="Carlton J.M."/>
            <person name="Smith R.K. Jr."/>
            <person name="Garg J."/>
            <person name="Pearlman R.E."/>
            <person name="Karrer K.M."/>
            <person name="Sun L."/>
            <person name="Manning G."/>
            <person name="Elde N.C."/>
            <person name="Turkewitz A.P."/>
            <person name="Asai D.J."/>
            <person name="Wilkes D.E."/>
            <person name="Wang Y."/>
            <person name="Cai H."/>
            <person name="Collins K."/>
            <person name="Stewart B.A."/>
            <person name="Lee S.R."/>
            <person name="Wilamowska K."/>
            <person name="Weinberg Z."/>
            <person name="Ruzzo W.L."/>
            <person name="Wloga D."/>
            <person name="Gaertig J."/>
            <person name="Frankel J."/>
            <person name="Tsao C.-C."/>
            <person name="Gorovsky M.A."/>
            <person name="Keeling P.J."/>
            <person name="Waller R.F."/>
            <person name="Patron N.J."/>
            <person name="Cherry J.M."/>
            <person name="Stover N.A."/>
            <person name="Krieger C.J."/>
            <person name="del Toro C."/>
            <person name="Ryder H.F."/>
            <person name="Williamson S.C."/>
            <person name="Barbeau R.A."/>
            <person name="Hamilton E.P."/>
            <person name="Orias E."/>
        </authorList>
    </citation>
    <scope>NUCLEOTIDE SEQUENCE [LARGE SCALE GENOMIC DNA]</scope>
    <source>
        <strain evidence="2">SB210</strain>
    </source>
</reference>
<dbReference type="Proteomes" id="UP000009168">
    <property type="component" value="Unassembled WGS sequence"/>
</dbReference>